<name>A0A1N7E0E6_9NOCA</name>
<dbReference type="AlphaFoldDB" id="A0A1N7E0E6"/>
<accession>A0A1N7E0E6</accession>
<dbReference type="InterPro" id="IPR017523">
    <property type="entry name" value="Rv3268"/>
</dbReference>
<dbReference type="EMBL" id="FTNT01000002">
    <property type="protein sequence ID" value="SIR81516.1"/>
    <property type="molecule type" value="Genomic_DNA"/>
</dbReference>
<dbReference type="STRING" id="1344003.SAMN05445060_1062"/>
<dbReference type="InterPro" id="IPR042099">
    <property type="entry name" value="ANL_N_sf"/>
</dbReference>
<dbReference type="SUPFAM" id="SSF56801">
    <property type="entry name" value="Acetyl-CoA synthetase-like"/>
    <property type="match status" value="1"/>
</dbReference>
<keyword evidence="3" id="KW-1185">Reference proteome</keyword>
<dbReference type="Gene3D" id="3.40.50.12780">
    <property type="entry name" value="N-terminal domain of ligase-like"/>
    <property type="match status" value="1"/>
</dbReference>
<organism evidence="2 3">
    <name type="scientific">Williamsia sterculiae</name>
    <dbReference type="NCBI Taxonomy" id="1344003"/>
    <lineage>
        <taxon>Bacteria</taxon>
        <taxon>Bacillati</taxon>
        <taxon>Actinomycetota</taxon>
        <taxon>Actinomycetes</taxon>
        <taxon>Mycobacteriales</taxon>
        <taxon>Nocardiaceae</taxon>
        <taxon>Williamsia</taxon>
    </lineage>
</organism>
<evidence type="ECO:0000256" key="1">
    <source>
        <dbReference type="SAM" id="MobiDB-lite"/>
    </source>
</evidence>
<dbReference type="NCBIfam" id="TIGR03089">
    <property type="entry name" value="TIGR03089 family protein"/>
    <property type="match status" value="1"/>
</dbReference>
<protein>
    <submittedName>
        <fullName evidence="2">TIGR03089 family protein</fullName>
    </submittedName>
</protein>
<proteinExistence type="predicted"/>
<reference evidence="2 3" key="1">
    <citation type="submission" date="2017-01" db="EMBL/GenBank/DDBJ databases">
        <authorList>
            <person name="Mah S.A."/>
            <person name="Swanson W.J."/>
            <person name="Moy G.W."/>
            <person name="Vacquier V.D."/>
        </authorList>
    </citation>
    <scope>NUCLEOTIDE SEQUENCE [LARGE SCALE GENOMIC DNA]</scope>
    <source>
        <strain evidence="2 3">CPCC 203464</strain>
    </source>
</reference>
<dbReference type="OrthoDB" id="3396763at2"/>
<evidence type="ECO:0000313" key="3">
    <source>
        <dbReference type="Proteomes" id="UP000186218"/>
    </source>
</evidence>
<feature type="region of interest" description="Disordered" evidence="1">
    <location>
        <begin position="219"/>
        <end position="238"/>
    </location>
</feature>
<dbReference type="RefSeq" id="WP_076477467.1">
    <property type="nucleotide sequence ID" value="NZ_FTNT01000002.1"/>
</dbReference>
<gene>
    <name evidence="2" type="ORF">SAMN05445060_1062</name>
</gene>
<evidence type="ECO:0000313" key="2">
    <source>
        <dbReference type="EMBL" id="SIR81516.1"/>
    </source>
</evidence>
<sequence>MTSPGPTVTDALLAPSAHPDPTQPLLTFYDDASGERTELSGLTLANWAAKTANFVRDELGLAPGEAVVVDLPVHWQTAAVLLGVWWAGCEVRTAPDPSAPATFCAASAVEDHADGEVIAVPLDAFAMAVPGLPMGVIDFGSAVRVHGDRFVPSGAGPVALDGSSVTAVLTAAGKAAGSAGLRRGDRVLSTHGWTNAQALIDGLIAVFAAGCSLVQVAHADPTSPGRHAETERVTTTLS</sequence>
<dbReference type="Proteomes" id="UP000186218">
    <property type="component" value="Unassembled WGS sequence"/>
</dbReference>